<organism evidence="2 3">
    <name type="scientific">Staphylotrichum tortipilum</name>
    <dbReference type="NCBI Taxonomy" id="2831512"/>
    <lineage>
        <taxon>Eukaryota</taxon>
        <taxon>Fungi</taxon>
        <taxon>Dikarya</taxon>
        <taxon>Ascomycota</taxon>
        <taxon>Pezizomycotina</taxon>
        <taxon>Sordariomycetes</taxon>
        <taxon>Sordariomycetidae</taxon>
        <taxon>Sordariales</taxon>
        <taxon>Chaetomiaceae</taxon>
        <taxon>Staphylotrichum</taxon>
    </lineage>
</organism>
<feature type="compositionally biased region" description="Polar residues" evidence="1">
    <location>
        <begin position="658"/>
        <end position="677"/>
    </location>
</feature>
<feature type="compositionally biased region" description="Low complexity" evidence="1">
    <location>
        <begin position="793"/>
        <end position="842"/>
    </location>
</feature>
<feature type="compositionally biased region" description="Polar residues" evidence="1">
    <location>
        <begin position="308"/>
        <end position="332"/>
    </location>
</feature>
<feature type="compositionally biased region" description="Low complexity" evidence="1">
    <location>
        <begin position="734"/>
        <end position="746"/>
    </location>
</feature>
<feature type="region of interest" description="Disordered" evidence="1">
    <location>
        <begin position="303"/>
        <end position="370"/>
    </location>
</feature>
<feature type="region of interest" description="Disordered" evidence="1">
    <location>
        <begin position="1"/>
        <end position="88"/>
    </location>
</feature>
<feature type="compositionally biased region" description="Polar residues" evidence="1">
    <location>
        <begin position="20"/>
        <end position="35"/>
    </location>
</feature>
<feature type="compositionally biased region" description="Basic residues" evidence="1">
    <location>
        <begin position="235"/>
        <end position="260"/>
    </location>
</feature>
<reference evidence="2" key="2">
    <citation type="submission" date="2023-05" db="EMBL/GenBank/DDBJ databases">
        <authorList>
            <consortium name="Lawrence Berkeley National Laboratory"/>
            <person name="Steindorff A."/>
            <person name="Hensen N."/>
            <person name="Bonometti L."/>
            <person name="Westerberg I."/>
            <person name="Brannstrom I.O."/>
            <person name="Guillou S."/>
            <person name="Cros-Aarteil S."/>
            <person name="Calhoun S."/>
            <person name="Haridas S."/>
            <person name="Kuo A."/>
            <person name="Mondo S."/>
            <person name="Pangilinan J."/>
            <person name="Riley R."/>
            <person name="Labutti K."/>
            <person name="Andreopoulos B."/>
            <person name="Lipzen A."/>
            <person name="Chen C."/>
            <person name="Yanf M."/>
            <person name="Daum C."/>
            <person name="Ng V."/>
            <person name="Clum A."/>
            <person name="Ohm R."/>
            <person name="Martin F."/>
            <person name="Silar P."/>
            <person name="Natvig D."/>
            <person name="Lalanne C."/>
            <person name="Gautier V."/>
            <person name="Ament-Velasquez S.L."/>
            <person name="Kruys A."/>
            <person name="Hutchinson M.I."/>
            <person name="Powell A.J."/>
            <person name="Barry K."/>
            <person name="Miller A.N."/>
            <person name="Grigoriev I.V."/>
            <person name="Debuchy R."/>
            <person name="Gladieux P."/>
            <person name="Thoren M.H."/>
            <person name="Johannesson H."/>
        </authorList>
    </citation>
    <scope>NUCLEOTIDE SEQUENCE</scope>
    <source>
        <strain evidence="2">CBS 103.79</strain>
    </source>
</reference>
<feature type="compositionally biased region" description="Basic and acidic residues" evidence="1">
    <location>
        <begin position="75"/>
        <end position="88"/>
    </location>
</feature>
<feature type="compositionally biased region" description="Basic residues" evidence="1">
    <location>
        <begin position="349"/>
        <end position="360"/>
    </location>
</feature>
<evidence type="ECO:0000313" key="2">
    <source>
        <dbReference type="EMBL" id="KAK3906823.1"/>
    </source>
</evidence>
<feature type="compositionally biased region" description="Polar residues" evidence="1">
    <location>
        <begin position="843"/>
        <end position="919"/>
    </location>
</feature>
<dbReference type="AlphaFoldDB" id="A0AAN6MV63"/>
<protein>
    <submittedName>
        <fullName evidence="2">Uncharacterized protein</fullName>
    </submittedName>
</protein>
<dbReference type="EMBL" id="MU855318">
    <property type="protein sequence ID" value="KAK3906823.1"/>
    <property type="molecule type" value="Genomic_DNA"/>
</dbReference>
<feature type="compositionally biased region" description="Polar residues" evidence="1">
    <location>
        <begin position="442"/>
        <end position="457"/>
    </location>
</feature>
<feature type="compositionally biased region" description="Low complexity" evidence="1">
    <location>
        <begin position="468"/>
        <end position="498"/>
    </location>
</feature>
<name>A0AAN6MV63_9PEZI</name>
<reference evidence="2" key="1">
    <citation type="journal article" date="2023" name="Mol. Phylogenet. Evol.">
        <title>Genome-scale phylogeny and comparative genomics of the fungal order Sordariales.</title>
        <authorList>
            <person name="Hensen N."/>
            <person name="Bonometti L."/>
            <person name="Westerberg I."/>
            <person name="Brannstrom I.O."/>
            <person name="Guillou S."/>
            <person name="Cros-Aarteil S."/>
            <person name="Calhoun S."/>
            <person name="Haridas S."/>
            <person name="Kuo A."/>
            <person name="Mondo S."/>
            <person name="Pangilinan J."/>
            <person name="Riley R."/>
            <person name="LaButti K."/>
            <person name="Andreopoulos B."/>
            <person name="Lipzen A."/>
            <person name="Chen C."/>
            <person name="Yan M."/>
            <person name="Daum C."/>
            <person name="Ng V."/>
            <person name="Clum A."/>
            <person name="Steindorff A."/>
            <person name="Ohm R.A."/>
            <person name="Martin F."/>
            <person name="Silar P."/>
            <person name="Natvig D.O."/>
            <person name="Lalanne C."/>
            <person name="Gautier V."/>
            <person name="Ament-Velasquez S.L."/>
            <person name="Kruys A."/>
            <person name="Hutchinson M.I."/>
            <person name="Powell A.J."/>
            <person name="Barry K."/>
            <person name="Miller A.N."/>
            <person name="Grigoriev I.V."/>
            <person name="Debuchy R."/>
            <person name="Gladieux P."/>
            <person name="Hiltunen Thoren M."/>
            <person name="Johannesson H."/>
        </authorList>
    </citation>
    <scope>NUCLEOTIDE SEQUENCE</scope>
    <source>
        <strain evidence="2">CBS 103.79</strain>
    </source>
</reference>
<gene>
    <name evidence="2" type="ORF">C8A05DRAFT_11443</name>
</gene>
<feature type="region of interest" description="Disordered" evidence="1">
    <location>
        <begin position="121"/>
        <end position="147"/>
    </location>
</feature>
<feature type="compositionally biased region" description="Acidic residues" evidence="1">
    <location>
        <begin position="275"/>
        <end position="285"/>
    </location>
</feature>
<feature type="compositionally biased region" description="Polar residues" evidence="1">
    <location>
        <begin position="934"/>
        <end position="961"/>
    </location>
</feature>
<feature type="compositionally biased region" description="Pro residues" evidence="1">
    <location>
        <begin position="551"/>
        <end position="563"/>
    </location>
</feature>
<dbReference type="Proteomes" id="UP001303889">
    <property type="component" value="Unassembled WGS sequence"/>
</dbReference>
<feature type="compositionally biased region" description="Polar residues" evidence="1">
    <location>
        <begin position="219"/>
        <end position="234"/>
    </location>
</feature>
<keyword evidence="3" id="KW-1185">Reference proteome</keyword>
<feature type="compositionally biased region" description="Polar residues" evidence="1">
    <location>
        <begin position="261"/>
        <end position="270"/>
    </location>
</feature>
<dbReference type="SMART" id="SM00384">
    <property type="entry name" value="AT_hook"/>
    <property type="match status" value="2"/>
</dbReference>
<feature type="non-terminal residue" evidence="2">
    <location>
        <position position="1"/>
    </location>
</feature>
<dbReference type="InterPro" id="IPR017956">
    <property type="entry name" value="AT_hook_DNA-bd_motif"/>
</dbReference>
<feature type="compositionally biased region" description="Low complexity" evidence="1">
    <location>
        <begin position="760"/>
        <end position="773"/>
    </location>
</feature>
<feature type="compositionally biased region" description="Polar residues" evidence="1">
    <location>
        <begin position="747"/>
        <end position="759"/>
    </location>
</feature>
<feature type="region of interest" description="Disordered" evidence="1">
    <location>
        <begin position="217"/>
        <end position="285"/>
    </location>
</feature>
<accession>A0AAN6MV63</accession>
<feature type="compositionally biased region" description="Polar residues" evidence="1">
    <location>
        <begin position="414"/>
        <end position="425"/>
    </location>
</feature>
<feature type="compositionally biased region" description="Pro residues" evidence="1">
    <location>
        <begin position="595"/>
        <end position="606"/>
    </location>
</feature>
<feature type="compositionally biased region" description="Polar residues" evidence="1">
    <location>
        <begin position="634"/>
        <end position="645"/>
    </location>
</feature>
<dbReference type="GO" id="GO:0003677">
    <property type="term" value="F:DNA binding"/>
    <property type="evidence" value="ECO:0007669"/>
    <property type="project" value="InterPro"/>
</dbReference>
<evidence type="ECO:0000256" key="1">
    <source>
        <dbReference type="SAM" id="MobiDB-lite"/>
    </source>
</evidence>
<comment type="caution">
    <text evidence="2">The sequence shown here is derived from an EMBL/GenBank/DDBJ whole genome shotgun (WGS) entry which is preliminary data.</text>
</comment>
<feature type="region of interest" description="Disordered" evidence="1">
    <location>
        <begin position="382"/>
        <end position="961"/>
    </location>
</feature>
<feature type="compositionally biased region" description="Low complexity" evidence="1">
    <location>
        <begin position="403"/>
        <end position="413"/>
    </location>
</feature>
<proteinExistence type="predicted"/>
<evidence type="ECO:0000313" key="3">
    <source>
        <dbReference type="Proteomes" id="UP001303889"/>
    </source>
</evidence>
<sequence length="1044" mass="109273">PAHVPGSSLASAGTLGPAIASTTTPSSESNPQDTSAVAPRDGRIRNPVPSKLKGKTDGSKGNFGVMQIEVAGRSEATDRDAEAKRTSESTELAAKRAFENGYVSLRRSRFVHLPDEPVAKPFIPSSAPAPAPPQTQRPAPLGPEETKSEQARLLTLLRSLHPVLVVDQICKALAFFGGIPGALPPANGGFPESAEANGSGSLFVGWIAEIFPRLGGNSGQQNLDPTRQLDNSQPVKRKRGRPKGSKATKARKDKGVKKGSVKTSTNTALRQPSDVPDDSWVDDDENGIEAADDVDVSVTILARPTSPNPQLQGEASNPSSLPLDPNQTSGATLRTALPGAPAVDGTPSARKRGRPKGSKNKPKELAPNSLQTPVPALRAGAHLSQGHRVPSQIPEAPQVNQTPQGAPAPAGPQSFTAVNSMSPAATTKKVRRAKGTAPRPQGQGQSNPVPSAPQQQDGAGYLGLANSMPTTQMQATTHQAPQAAAVSQAQPPTISVPPAAGPNPPSSAKSAGQKRKRKGGVEADASWPRPNDGGGGGGSSSVPDVNGQELPVPPSSSRPPPSAAAPEPLSKRQRKGKDPKPKPKNANEAAGPTASRPPPRVQPVPFPSDSVPNSSPIPGPAHPVTVRNTEARLGSTSAVDASMSPTHPPQQGHFEIQSPMTESFEAQIQAQLVQPSETEPRTMASPNAPDSMQLLKNRLPPQHKGKYTQQQQHQMDDSVHHGRSPNPQPPPAKSQVLSSPLVSQLQARTSQGHFTQYRPSGSQFQQQHQQQQQQHHRQQEHQGQGQGQGQGSGQSYVSSQTEHPQPQQQAQQFSGEQQHQGAQQYAANTSQHQQYAASQHSYTPSQQQYSSGQAALTSQHRYQHQLATTSSAGPVSYSTHQSPHFGQPGSSNFGSTENGYRSSATALSNASYAQRSQPGATPFRPTGTHGLPQHSPSFGTGSTGLQQQRSTGTGQPTSQSMQGLANVQAFAGNAASDWGLFDASHLDAAGQQGTMALNSTNYSLGTASVRAPSNAGATFAATGLTTFDASSLGAGDRYYGVGRR</sequence>